<feature type="domain" description="FAD dependent oxidoreductase" evidence="2">
    <location>
        <begin position="6"/>
        <end position="343"/>
    </location>
</feature>
<dbReference type="PANTHER" id="PTHR13847">
    <property type="entry name" value="SARCOSINE DEHYDROGENASE-RELATED"/>
    <property type="match status" value="1"/>
</dbReference>
<dbReference type="RefSeq" id="WP_085893887.1">
    <property type="nucleotide sequence ID" value="NZ_FWFL01000013.1"/>
</dbReference>
<dbReference type="InterPro" id="IPR036188">
    <property type="entry name" value="FAD/NAD-bd_sf"/>
</dbReference>
<sequence>MSTSPDIIVIGGGIAGISAAAALAQDARVTVLESEPQLGYHSTGRSAAIFIRNYGNATLRALNAAAYPALAGDLLGESVLSVRGELLVVQEHELDSLADYLKGASDVDQLTADEAHALVPVLRREKIAAAVIERDAQDIDVDRLLQGCNRLLRDRGGTVLTGQPVTDIQQNGTGWRVTTRDNDFTTGIIVNAAGAWADHVAAMADVPGVNLQPMRRSAVLMAVPDDVGPVRDWPLFGSVSEGGQGWYAKPDGNRLMISPADEDPVDPQDAWPDDMVLAEGLYRFEQMVDVPIVKPSHSWAGLRSFAPDRTPVVGFDPAAHGFFWLAGQGGYGVQTSPALAALTRAICTGAQDDLTEKMAASLSPNRFR</sequence>
<gene>
    <name evidence="3" type="primary">hcnC_3</name>
    <name evidence="3" type="ORF">PEL8287_03689</name>
</gene>
<dbReference type="GO" id="GO:0005737">
    <property type="term" value="C:cytoplasm"/>
    <property type="evidence" value="ECO:0007669"/>
    <property type="project" value="TreeGrafter"/>
</dbReference>
<dbReference type="EC" id="1.4.99.5" evidence="3"/>
<keyword evidence="1 3" id="KW-0560">Oxidoreductase</keyword>
<dbReference type="Gene3D" id="3.50.50.60">
    <property type="entry name" value="FAD/NAD(P)-binding domain"/>
    <property type="match status" value="1"/>
</dbReference>
<dbReference type="SUPFAM" id="SSF51905">
    <property type="entry name" value="FAD/NAD(P)-binding domain"/>
    <property type="match status" value="1"/>
</dbReference>
<organism evidence="3 4">
    <name type="scientific">Roseovarius litorisediminis</name>
    <dbReference type="NCBI Taxonomy" id="1312363"/>
    <lineage>
        <taxon>Bacteria</taxon>
        <taxon>Pseudomonadati</taxon>
        <taxon>Pseudomonadota</taxon>
        <taxon>Alphaproteobacteria</taxon>
        <taxon>Rhodobacterales</taxon>
        <taxon>Roseobacteraceae</taxon>
        <taxon>Roseovarius</taxon>
    </lineage>
</organism>
<dbReference type="InterPro" id="IPR006076">
    <property type="entry name" value="FAD-dep_OxRdtase"/>
</dbReference>
<protein>
    <submittedName>
        <fullName evidence="3">Hydrogen cyanide synthase subunit HcnC</fullName>
        <ecNumber evidence="3">1.4.99.5</ecNumber>
    </submittedName>
</protein>
<dbReference type="Pfam" id="PF01266">
    <property type="entry name" value="DAO"/>
    <property type="match status" value="1"/>
</dbReference>
<evidence type="ECO:0000259" key="2">
    <source>
        <dbReference type="Pfam" id="PF01266"/>
    </source>
</evidence>
<dbReference type="AlphaFoldDB" id="A0A1Y5TKX5"/>
<dbReference type="PANTHER" id="PTHR13847:SF287">
    <property type="entry name" value="FAD-DEPENDENT OXIDOREDUCTASE DOMAIN-CONTAINING PROTEIN 1"/>
    <property type="match status" value="1"/>
</dbReference>
<reference evidence="3 4" key="1">
    <citation type="submission" date="2017-03" db="EMBL/GenBank/DDBJ databases">
        <authorList>
            <person name="Afonso C.L."/>
            <person name="Miller P.J."/>
            <person name="Scott M.A."/>
            <person name="Spackman E."/>
            <person name="Goraichik I."/>
            <person name="Dimitrov K.M."/>
            <person name="Suarez D.L."/>
            <person name="Swayne D.E."/>
        </authorList>
    </citation>
    <scope>NUCLEOTIDE SEQUENCE [LARGE SCALE GENOMIC DNA]</scope>
    <source>
        <strain evidence="3 4">CECT 8287</strain>
    </source>
</reference>
<name>A0A1Y5TKX5_9RHOB</name>
<proteinExistence type="predicted"/>
<dbReference type="GO" id="GO:0050622">
    <property type="term" value="F:glycine dehydrogenase (cyanide-forming) activity"/>
    <property type="evidence" value="ECO:0007669"/>
    <property type="project" value="UniProtKB-EC"/>
</dbReference>
<evidence type="ECO:0000313" key="3">
    <source>
        <dbReference type="EMBL" id="SLN66590.1"/>
    </source>
</evidence>
<dbReference type="Gene3D" id="3.30.9.10">
    <property type="entry name" value="D-Amino Acid Oxidase, subunit A, domain 2"/>
    <property type="match status" value="1"/>
</dbReference>
<dbReference type="Proteomes" id="UP000193827">
    <property type="component" value="Unassembled WGS sequence"/>
</dbReference>
<evidence type="ECO:0000256" key="1">
    <source>
        <dbReference type="ARBA" id="ARBA00023002"/>
    </source>
</evidence>
<accession>A0A1Y5TKX5</accession>
<keyword evidence="4" id="KW-1185">Reference proteome</keyword>
<evidence type="ECO:0000313" key="4">
    <source>
        <dbReference type="Proteomes" id="UP000193827"/>
    </source>
</evidence>
<dbReference type="EMBL" id="FWFL01000013">
    <property type="protein sequence ID" value="SLN66590.1"/>
    <property type="molecule type" value="Genomic_DNA"/>
</dbReference>
<dbReference type="OrthoDB" id="7421214at2"/>